<comment type="cofactor">
    <cofactor evidence="13">
        <name>Mg(2+)</name>
        <dbReference type="ChEBI" id="CHEBI:18420"/>
    </cofactor>
</comment>
<evidence type="ECO:0000256" key="6">
    <source>
        <dbReference type="ARBA" id="ARBA00012947"/>
    </source>
</evidence>
<dbReference type="EC" id="4.1.1.112" evidence="6"/>
<keyword evidence="15" id="KW-1185">Reference proteome</keyword>
<evidence type="ECO:0000256" key="13">
    <source>
        <dbReference type="PIRSR" id="PIRSR605493-1"/>
    </source>
</evidence>
<dbReference type="CDD" id="cd16841">
    <property type="entry name" value="RraA_family"/>
    <property type="match status" value="1"/>
</dbReference>
<gene>
    <name evidence="14" type="ORF">M3202_06945</name>
</gene>
<evidence type="ECO:0000256" key="8">
    <source>
        <dbReference type="ARBA" id="ARBA00025046"/>
    </source>
</evidence>
<proteinExistence type="inferred from homology"/>
<dbReference type="EMBL" id="JAMBOL010000003">
    <property type="protein sequence ID" value="MCM3713817.1"/>
    <property type="molecule type" value="Genomic_DNA"/>
</dbReference>
<organism evidence="14 15">
    <name type="scientific">Halalkalibacter oceani</name>
    <dbReference type="NCBI Taxonomy" id="1653776"/>
    <lineage>
        <taxon>Bacteria</taxon>
        <taxon>Bacillati</taxon>
        <taxon>Bacillota</taxon>
        <taxon>Bacilli</taxon>
        <taxon>Bacillales</taxon>
        <taxon>Bacillaceae</taxon>
        <taxon>Halalkalibacter</taxon>
    </lineage>
</organism>
<evidence type="ECO:0000256" key="10">
    <source>
        <dbReference type="ARBA" id="ARBA00030169"/>
    </source>
</evidence>
<evidence type="ECO:0000256" key="4">
    <source>
        <dbReference type="ARBA" id="ARBA00011233"/>
    </source>
</evidence>
<dbReference type="Gene3D" id="3.50.30.40">
    <property type="entry name" value="Ribonuclease E inhibitor RraA/RraA-like"/>
    <property type="match status" value="1"/>
</dbReference>
<evidence type="ECO:0000256" key="1">
    <source>
        <dbReference type="ARBA" id="ARBA00001342"/>
    </source>
</evidence>
<comment type="function">
    <text evidence="8">Catalyzes the aldol cleavage of 4-hydroxy-4-methyl-2-oxoglutarate (HMG) into 2 molecules of pyruvate. Also contains a secondary oxaloacetate (OAA) decarboxylase activity due to the common pyruvate enolate transition state formed following C-C bond cleavage in the retro-aldol and decarboxylation reactions.</text>
</comment>
<dbReference type="SUPFAM" id="SSF89562">
    <property type="entry name" value="RraA-like"/>
    <property type="match status" value="1"/>
</dbReference>
<evidence type="ECO:0000313" key="14">
    <source>
        <dbReference type="EMBL" id="MCM3713817.1"/>
    </source>
</evidence>
<dbReference type="RefSeq" id="WP_251222610.1">
    <property type="nucleotide sequence ID" value="NZ_JAMBOL010000003.1"/>
</dbReference>
<comment type="subunit">
    <text evidence="4">Homotrimer.</text>
</comment>
<sequence length="231" mass="24825">MKGTIGFGYNEKVKRTPPALLKQLEGVASSTITDAQRRTGTMHPRIKPIAKGSRIVGNALTVELPPGDNFMLYVALKLAEPGDILVVTTQGNQTKAVWGELMTQSAQALRLGGIVIDGFIRDKTANQERDLPIFCQGTVPVSVEKNGPGFVNGEISCGDVTVRPGDVIVGDDDGIVVIKQENVAAVIEQLGAIEKREEQRVAEIAAGQVLPAWVEDKMKEVDLVTGKRVLE</sequence>
<dbReference type="Pfam" id="PF03737">
    <property type="entry name" value="RraA-like"/>
    <property type="match status" value="1"/>
</dbReference>
<accession>A0A9X2DQZ2</accession>
<evidence type="ECO:0000256" key="7">
    <source>
        <dbReference type="ARBA" id="ARBA00016549"/>
    </source>
</evidence>
<dbReference type="GO" id="GO:0046872">
    <property type="term" value="F:metal ion binding"/>
    <property type="evidence" value="ECO:0007669"/>
    <property type="project" value="UniProtKB-KW"/>
</dbReference>
<protein>
    <recommendedName>
        <fullName evidence="7">Putative 4-hydroxy-4-methyl-2-oxoglutarate aldolase</fullName>
        <ecNumber evidence="6">4.1.1.112</ecNumber>
        <ecNumber evidence="5">4.1.3.17</ecNumber>
    </recommendedName>
    <alternativeName>
        <fullName evidence="11">Oxaloacetate decarboxylase</fullName>
    </alternativeName>
    <alternativeName>
        <fullName evidence="9">Regulator of ribonuclease activity homolog</fullName>
    </alternativeName>
    <alternativeName>
        <fullName evidence="10">RraA-like protein</fullName>
    </alternativeName>
</protein>
<reference evidence="14" key="1">
    <citation type="submission" date="2022-05" db="EMBL/GenBank/DDBJ databases">
        <title>Comparative Genomics of Spacecraft Associated Microbes.</title>
        <authorList>
            <person name="Tran M.T."/>
            <person name="Wright A."/>
            <person name="Seuylemezian A."/>
            <person name="Eisen J."/>
            <person name="Coil D."/>
        </authorList>
    </citation>
    <scope>NUCLEOTIDE SEQUENCE</scope>
    <source>
        <strain evidence="14">214.1.1</strain>
    </source>
</reference>
<comment type="catalytic activity">
    <reaction evidence="12">
        <text>oxaloacetate + H(+) = pyruvate + CO2</text>
        <dbReference type="Rhea" id="RHEA:15641"/>
        <dbReference type="ChEBI" id="CHEBI:15361"/>
        <dbReference type="ChEBI" id="CHEBI:15378"/>
        <dbReference type="ChEBI" id="CHEBI:16452"/>
        <dbReference type="ChEBI" id="CHEBI:16526"/>
        <dbReference type="EC" id="4.1.1.112"/>
    </reaction>
</comment>
<comment type="similarity">
    <text evidence="3">Belongs to the class II aldolase/RraA-like family.</text>
</comment>
<evidence type="ECO:0000313" key="15">
    <source>
        <dbReference type="Proteomes" id="UP001139179"/>
    </source>
</evidence>
<dbReference type="GO" id="GO:0008948">
    <property type="term" value="F:oxaloacetate decarboxylase activity"/>
    <property type="evidence" value="ECO:0007669"/>
    <property type="project" value="UniProtKB-EC"/>
</dbReference>
<comment type="caution">
    <text evidence="14">The sequence shown here is derived from an EMBL/GenBank/DDBJ whole genome shotgun (WGS) entry which is preliminary data.</text>
</comment>
<feature type="binding site" evidence="13">
    <location>
        <position position="122"/>
    </location>
    <ligand>
        <name>Mg(2+)</name>
        <dbReference type="ChEBI" id="CHEBI:18420"/>
    </ligand>
</feature>
<evidence type="ECO:0000256" key="2">
    <source>
        <dbReference type="ARBA" id="ARBA00001968"/>
    </source>
</evidence>
<evidence type="ECO:0000256" key="5">
    <source>
        <dbReference type="ARBA" id="ARBA00012213"/>
    </source>
</evidence>
<dbReference type="GO" id="GO:0047443">
    <property type="term" value="F:4-hydroxy-4-methyl-2-oxoglutarate aldolase activity"/>
    <property type="evidence" value="ECO:0007669"/>
    <property type="project" value="UniProtKB-EC"/>
</dbReference>
<keyword evidence="13" id="KW-0479">Metal-binding</keyword>
<dbReference type="InterPro" id="IPR036704">
    <property type="entry name" value="RraA/RraA-like_sf"/>
</dbReference>
<comment type="catalytic activity">
    <reaction evidence="1">
        <text>4-hydroxy-4-methyl-2-oxoglutarate = 2 pyruvate</text>
        <dbReference type="Rhea" id="RHEA:22748"/>
        <dbReference type="ChEBI" id="CHEBI:15361"/>
        <dbReference type="ChEBI" id="CHEBI:58276"/>
        <dbReference type="EC" id="4.1.3.17"/>
    </reaction>
</comment>
<name>A0A9X2DQZ2_9BACI</name>
<keyword evidence="13" id="KW-0460">Magnesium</keyword>
<dbReference type="AlphaFoldDB" id="A0A9X2DQZ2"/>
<dbReference type="EC" id="4.1.3.17" evidence="5"/>
<evidence type="ECO:0000256" key="9">
    <source>
        <dbReference type="ARBA" id="ARBA00029596"/>
    </source>
</evidence>
<evidence type="ECO:0000256" key="3">
    <source>
        <dbReference type="ARBA" id="ARBA00008621"/>
    </source>
</evidence>
<dbReference type="Proteomes" id="UP001139179">
    <property type="component" value="Unassembled WGS sequence"/>
</dbReference>
<evidence type="ECO:0000256" key="11">
    <source>
        <dbReference type="ARBA" id="ARBA00032305"/>
    </source>
</evidence>
<evidence type="ECO:0000256" key="12">
    <source>
        <dbReference type="ARBA" id="ARBA00047973"/>
    </source>
</evidence>
<dbReference type="InterPro" id="IPR005493">
    <property type="entry name" value="RraA/RraA-like"/>
</dbReference>
<feature type="binding site" evidence="13">
    <location>
        <position position="121"/>
    </location>
    <ligand>
        <name>substrate</name>
    </ligand>
</feature>
<dbReference type="PANTHER" id="PTHR33254:SF4">
    <property type="entry name" value="4-HYDROXY-4-METHYL-2-OXOGLUTARATE ALDOLASE 3-RELATED"/>
    <property type="match status" value="1"/>
</dbReference>
<comment type="cofactor">
    <cofactor evidence="2">
        <name>a divalent metal cation</name>
        <dbReference type="ChEBI" id="CHEBI:60240"/>
    </cofactor>
</comment>
<feature type="binding site" evidence="13">
    <location>
        <begin position="99"/>
        <end position="102"/>
    </location>
    <ligand>
        <name>substrate</name>
    </ligand>
</feature>
<dbReference type="PANTHER" id="PTHR33254">
    <property type="entry name" value="4-HYDROXY-4-METHYL-2-OXOGLUTARATE ALDOLASE 3-RELATED"/>
    <property type="match status" value="1"/>
</dbReference>